<keyword evidence="1" id="KW-0472">Membrane</keyword>
<protein>
    <submittedName>
        <fullName evidence="2">Uncharacterized protein</fullName>
    </submittedName>
</protein>
<dbReference type="AlphaFoldDB" id="A0A1C3HFW0"/>
<keyword evidence="1" id="KW-1133">Transmembrane helix</keyword>
<feature type="transmembrane region" description="Helical" evidence="1">
    <location>
        <begin position="16"/>
        <end position="36"/>
    </location>
</feature>
<gene>
    <name evidence="2" type="ORF">PWN146_02627</name>
</gene>
<sequence length="37" mass="4645">MINEWMLKNANKRMGFFIVVIPSLFFWMMVFMTFYLF</sequence>
<keyword evidence="1" id="KW-0812">Transmembrane</keyword>
<proteinExistence type="predicted"/>
<reference evidence="2" key="1">
    <citation type="submission" date="2016-05" db="EMBL/GenBank/DDBJ databases">
        <authorList>
            <person name="Cock P.J.A."/>
            <person name="Cock P.J.A."/>
        </authorList>
    </citation>
    <scope>NUCLEOTIDE SEQUENCE</scope>
    <source>
        <strain evidence="2">PWN146_assembly</strain>
    </source>
</reference>
<organism evidence="2">
    <name type="scientific">Serratia marcescens</name>
    <dbReference type="NCBI Taxonomy" id="615"/>
    <lineage>
        <taxon>Bacteria</taxon>
        <taxon>Pseudomonadati</taxon>
        <taxon>Pseudomonadota</taxon>
        <taxon>Gammaproteobacteria</taxon>
        <taxon>Enterobacterales</taxon>
        <taxon>Yersiniaceae</taxon>
        <taxon>Serratia</taxon>
    </lineage>
</organism>
<evidence type="ECO:0000256" key="1">
    <source>
        <dbReference type="SAM" id="Phobius"/>
    </source>
</evidence>
<evidence type="ECO:0000313" key="2">
    <source>
        <dbReference type="EMBL" id="SAY43934.1"/>
    </source>
</evidence>
<accession>A0A1C3HFW0</accession>
<name>A0A1C3HFW0_SERMA</name>
<dbReference type="EMBL" id="LT575490">
    <property type="protein sequence ID" value="SAY43934.1"/>
    <property type="molecule type" value="Genomic_DNA"/>
</dbReference>